<keyword evidence="2" id="KW-1185">Reference proteome</keyword>
<evidence type="ECO:0000313" key="2">
    <source>
        <dbReference type="Proteomes" id="UP000315295"/>
    </source>
</evidence>
<dbReference type="AlphaFoldDB" id="A0A540NTD1"/>
<sequence length="173" mass="18604">MGRTPSKPLVDLSSLSLRLCRNLGHPEGTQTQSRTSRSASSVLFSAGATQFRQPLDPCPSSPTSHSPPLLTSIASSNSWQQTSLFFDAVSNPTRPLVLVDSQETGVQLVHTLMACAEAGKIISMISEFACVGTCVELKDRDVGRSAVKDRRAAHAVVERGRQITRDWDAPASL</sequence>
<proteinExistence type="predicted"/>
<evidence type="ECO:0000313" key="1">
    <source>
        <dbReference type="EMBL" id="TQE14281.1"/>
    </source>
</evidence>
<gene>
    <name evidence="1" type="ORF">C1H46_000200</name>
</gene>
<dbReference type="EMBL" id="VIEB01000005">
    <property type="protein sequence ID" value="TQE14281.1"/>
    <property type="molecule type" value="Genomic_DNA"/>
</dbReference>
<dbReference type="Proteomes" id="UP000315295">
    <property type="component" value="Unassembled WGS sequence"/>
</dbReference>
<name>A0A540NTD1_MALBA</name>
<comment type="caution">
    <text evidence="1">The sequence shown here is derived from an EMBL/GenBank/DDBJ whole genome shotgun (WGS) entry which is preliminary data.</text>
</comment>
<reference evidence="1 2" key="1">
    <citation type="journal article" date="2019" name="G3 (Bethesda)">
        <title>Sequencing of a Wild Apple (Malus baccata) Genome Unravels the Differences Between Cultivated and Wild Apple Species Regarding Disease Resistance and Cold Tolerance.</title>
        <authorList>
            <person name="Chen X."/>
        </authorList>
    </citation>
    <scope>NUCLEOTIDE SEQUENCE [LARGE SCALE GENOMIC DNA]</scope>
    <source>
        <strain evidence="2">cv. Shandingzi</strain>
        <tissue evidence="1">Leaves</tissue>
    </source>
</reference>
<protein>
    <submittedName>
        <fullName evidence="1">Uncharacterized protein</fullName>
    </submittedName>
</protein>
<organism evidence="1 2">
    <name type="scientific">Malus baccata</name>
    <name type="common">Siberian crab apple</name>
    <name type="synonym">Pyrus baccata</name>
    <dbReference type="NCBI Taxonomy" id="106549"/>
    <lineage>
        <taxon>Eukaryota</taxon>
        <taxon>Viridiplantae</taxon>
        <taxon>Streptophyta</taxon>
        <taxon>Embryophyta</taxon>
        <taxon>Tracheophyta</taxon>
        <taxon>Spermatophyta</taxon>
        <taxon>Magnoliopsida</taxon>
        <taxon>eudicotyledons</taxon>
        <taxon>Gunneridae</taxon>
        <taxon>Pentapetalae</taxon>
        <taxon>rosids</taxon>
        <taxon>fabids</taxon>
        <taxon>Rosales</taxon>
        <taxon>Rosaceae</taxon>
        <taxon>Amygdaloideae</taxon>
        <taxon>Maleae</taxon>
        <taxon>Malus</taxon>
    </lineage>
</organism>
<accession>A0A540NTD1</accession>